<dbReference type="PROSITE" id="PS50885">
    <property type="entry name" value="HAMP"/>
    <property type="match status" value="1"/>
</dbReference>
<dbReference type="EMBL" id="CP092109">
    <property type="protein sequence ID" value="UWZ80025.1"/>
    <property type="molecule type" value="Genomic_DNA"/>
</dbReference>
<dbReference type="SUPFAM" id="SSF58104">
    <property type="entry name" value="Methyl-accepting chemotaxis protein (MCP) signaling domain"/>
    <property type="match status" value="1"/>
</dbReference>
<dbReference type="Pfam" id="PF00015">
    <property type="entry name" value="MCPsignal"/>
    <property type="match status" value="1"/>
</dbReference>
<dbReference type="RefSeq" id="WP_260748380.1">
    <property type="nucleotide sequence ID" value="NZ_CP092109.1"/>
</dbReference>
<dbReference type="SMART" id="SM00283">
    <property type="entry name" value="MA"/>
    <property type="match status" value="1"/>
</dbReference>
<evidence type="ECO:0000256" key="1">
    <source>
        <dbReference type="ARBA" id="ARBA00022500"/>
    </source>
</evidence>
<evidence type="ECO:0000256" key="4">
    <source>
        <dbReference type="SAM" id="Coils"/>
    </source>
</evidence>
<feature type="coiled-coil region" evidence="4">
    <location>
        <begin position="523"/>
        <end position="550"/>
    </location>
</feature>
<feature type="transmembrane region" description="Helical" evidence="5">
    <location>
        <begin position="189"/>
        <end position="207"/>
    </location>
</feature>
<reference evidence="8" key="1">
    <citation type="journal article" date="2022" name="Environ. Microbiol.">
        <title>Geoalkalibacter halelectricus SAP #1 sp. nov. possessing extracellular electron transfer and mineral#reducing capabilities from a haloalkaline environment.</title>
        <authorList>
            <person name="Yadav S."/>
            <person name="Singh R."/>
            <person name="Sundharam S.S."/>
            <person name="Chaudhary S."/>
            <person name="Krishnamurthi S."/>
            <person name="Patil S.A."/>
        </authorList>
    </citation>
    <scope>NUCLEOTIDE SEQUENCE</scope>
    <source>
        <strain evidence="8">SAP-1</strain>
    </source>
</reference>
<evidence type="ECO:0000256" key="2">
    <source>
        <dbReference type="ARBA" id="ARBA00029447"/>
    </source>
</evidence>
<gene>
    <name evidence="8" type="ORF">L9S41_01195</name>
</gene>
<dbReference type="PROSITE" id="PS50111">
    <property type="entry name" value="CHEMOTAXIS_TRANSDUC_2"/>
    <property type="match status" value="1"/>
</dbReference>
<dbReference type="CDD" id="cd06225">
    <property type="entry name" value="HAMP"/>
    <property type="match status" value="1"/>
</dbReference>
<name>A0ABY5ZLL0_9BACT</name>
<proteinExistence type="inferred from homology"/>
<sequence length="550" mass="58227">MRLIDNLKISTKLFLSFGVVLALFLGFSLMSYVNADRIGAQATVLKQERFTHAIAALELVNHADGIVNFLVAAADAQRTDLLRQAEETLAGYREALEELRALNPSPALRAGLDDLDQSVVAMFAAGKSMADTAIAQDFMGMIEARPAFAETREVFSVQAERLKQTGASELHSGLEDIDALAGSTAQTGLMVSLFALVFAALLAVLIARSISRPLKSSLAMLQELERGHLHHRLGMRRKDEIGTMARGLDAFAESLENEVVAALERLAQGDLTFSARPRGAGDRLRNAVSKVGGDLNNLLHEISNGADQITSGSNQVSSSSQSVSEMATRQAGALQQIGASINEIESQTRLNAQNCGQVDLLAAQARDAAASSNHHVERMVGTINAIAAAGQSISKIIKSIDEIAFQTNLLALNAAVEAARAGQHGKGFAVVAEEVRNLAARSARAAQETSQLITSAVDQTGEGVAVAEQTAAALSDLTERIAKVSGLIGEVTVASREQAEGIKQVTQGVDQVDIAVQQNTASAEESAAAAEQLSAQAEQLKQMISRFRLV</sequence>
<dbReference type="Pfam" id="PF00672">
    <property type="entry name" value="HAMP"/>
    <property type="match status" value="1"/>
</dbReference>
<keyword evidence="5" id="KW-1133">Transmembrane helix</keyword>
<dbReference type="Proteomes" id="UP001060414">
    <property type="component" value="Chromosome"/>
</dbReference>
<keyword evidence="5" id="KW-0472">Membrane</keyword>
<dbReference type="PANTHER" id="PTHR43531:SF11">
    <property type="entry name" value="METHYL-ACCEPTING CHEMOTAXIS PROTEIN 3"/>
    <property type="match status" value="1"/>
</dbReference>
<dbReference type="Gene3D" id="1.10.287.950">
    <property type="entry name" value="Methyl-accepting chemotaxis protein"/>
    <property type="match status" value="1"/>
</dbReference>
<evidence type="ECO:0000313" key="9">
    <source>
        <dbReference type="Proteomes" id="UP001060414"/>
    </source>
</evidence>
<dbReference type="PANTHER" id="PTHR43531">
    <property type="entry name" value="PROTEIN ICFG"/>
    <property type="match status" value="1"/>
</dbReference>
<evidence type="ECO:0000259" key="6">
    <source>
        <dbReference type="PROSITE" id="PS50111"/>
    </source>
</evidence>
<organism evidence="8 9">
    <name type="scientific">Geoalkalibacter halelectricus</name>
    <dbReference type="NCBI Taxonomy" id="2847045"/>
    <lineage>
        <taxon>Bacteria</taxon>
        <taxon>Pseudomonadati</taxon>
        <taxon>Thermodesulfobacteriota</taxon>
        <taxon>Desulfuromonadia</taxon>
        <taxon>Desulfuromonadales</taxon>
        <taxon>Geoalkalibacteraceae</taxon>
        <taxon>Geoalkalibacter</taxon>
    </lineage>
</organism>
<evidence type="ECO:0000313" key="8">
    <source>
        <dbReference type="EMBL" id="UWZ80025.1"/>
    </source>
</evidence>
<dbReference type="InterPro" id="IPR004090">
    <property type="entry name" value="Chemotax_Me-accpt_rcpt"/>
</dbReference>
<dbReference type="SMART" id="SM00304">
    <property type="entry name" value="HAMP"/>
    <property type="match status" value="1"/>
</dbReference>
<keyword evidence="1" id="KW-0145">Chemotaxis</keyword>
<evidence type="ECO:0000256" key="5">
    <source>
        <dbReference type="SAM" id="Phobius"/>
    </source>
</evidence>
<accession>A0ABY5ZLL0</accession>
<dbReference type="Gene3D" id="6.10.340.10">
    <property type="match status" value="1"/>
</dbReference>
<keyword evidence="4" id="KW-0175">Coiled coil</keyword>
<dbReference type="PRINTS" id="PR00260">
    <property type="entry name" value="CHEMTRNSDUCR"/>
</dbReference>
<keyword evidence="3" id="KW-0807">Transducer</keyword>
<dbReference type="InterPro" id="IPR003660">
    <property type="entry name" value="HAMP_dom"/>
</dbReference>
<evidence type="ECO:0000256" key="3">
    <source>
        <dbReference type="PROSITE-ProRule" id="PRU00284"/>
    </source>
</evidence>
<keyword evidence="5" id="KW-0812">Transmembrane</keyword>
<protein>
    <submittedName>
        <fullName evidence="8">Methyl-accepting chemotaxis protein</fullName>
    </submittedName>
</protein>
<keyword evidence="9" id="KW-1185">Reference proteome</keyword>
<feature type="domain" description="Methyl-accepting transducer" evidence="6">
    <location>
        <begin position="305"/>
        <end position="534"/>
    </location>
</feature>
<dbReference type="InterPro" id="IPR051310">
    <property type="entry name" value="MCP_chemotaxis"/>
</dbReference>
<evidence type="ECO:0000259" key="7">
    <source>
        <dbReference type="PROSITE" id="PS50885"/>
    </source>
</evidence>
<comment type="similarity">
    <text evidence="2">Belongs to the methyl-accepting chemotaxis (MCP) protein family.</text>
</comment>
<feature type="domain" description="HAMP" evidence="7">
    <location>
        <begin position="208"/>
        <end position="260"/>
    </location>
</feature>
<dbReference type="InterPro" id="IPR004089">
    <property type="entry name" value="MCPsignal_dom"/>
</dbReference>